<evidence type="ECO:0000256" key="2">
    <source>
        <dbReference type="ARBA" id="ARBA00023125"/>
    </source>
</evidence>
<gene>
    <name evidence="9" type="ORF">NLJ89_g1338</name>
</gene>
<name>A0A9W8N081_9AGAR</name>
<dbReference type="SUPFAM" id="SSF46689">
    <property type="entry name" value="Homeodomain-like"/>
    <property type="match status" value="1"/>
</dbReference>
<accession>A0A9W8N081</accession>
<sequence>MMPNTLHTQLARAEDLFISSISEGAAAVETFHRFWSNLQATFDDTMARTSIDDATINQAHHVATRIEMLASRFLELYEDAELVTKELQKDLTVAFEELSLEDDSLHSPFTVAKGVSDSSDKLPAYIQPAYSWLLNNLHNPYPSKAIKISLAHSASSSLKDIDNWFISIRKRIGWNELKVKSFSNKRSLIVDAATRHFCSLDCTIDFVAIENRARSLYSNRFADASMITKFDSAHFVDGPSRECTPSRMQKRRRYDHASSYPSPESTPDRSPEPESPQAVGDDIHLVRRKRRCSSVDISESEIEAADARPSKRKRNTSLHLPDDPAASLPSPAASLPDLSSEITADTMSTTPADSQIRTSPTASWKRKRRLSDGDDQRPLKRPNNTRPRAHAASDPLPRTDAIETLPHLDFLDEYGGMPSPLNLEAHDEATPLHVDFYQYTFVPDILRKDLDDNGSKVVDALSSLFSGSDFLPIDPLESNLNIKQGFGSSIDGAPGVPPFQSFHLGAFQNYSQHCSFPSFDLTDVSTSSLSLPTDQDWLAMLSPINEVSSSEEFEINSAFASNSQLNFHHLDPKLQEELRLFEVGLAL</sequence>
<dbReference type="EMBL" id="JANKHO010000068">
    <property type="protein sequence ID" value="KAJ3516088.1"/>
    <property type="molecule type" value="Genomic_DNA"/>
</dbReference>
<evidence type="ECO:0000259" key="7">
    <source>
        <dbReference type="Pfam" id="PF12731"/>
    </source>
</evidence>
<dbReference type="InterPro" id="IPR009057">
    <property type="entry name" value="Homeodomain-like_sf"/>
</dbReference>
<keyword evidence="10" id="KW-1185">Reference proteome</keyword>
<reference evidence="9" key="1">
    <citation type="submission" date="2022-07" db="EMBL/GenBank/DDBJ databases">
        <title>Genome Sequence of Agrocybe chaxingu.</title>
        <authorList>
            <person name="Buettner E."/>
        </authorList>
    </citation>
    <scope>NUCLEOTIDE SEQUENCE</scope>
    <source>
        <strain evidence="9">MP-N11</strain>
    </source>
</reference>
<keyword evidence="4" id="KW-0539">Nucleus</keyword>
<evidence type="ECO:0000259" key="6">
    <source>
        <dbReference type="Pfam" id="PF05920"/>
    </source>
</evidence>
<feature type="region of interest" description="Disordered" evidence="5">
    <location>
        <begin position="238"/>
        <end position="400"/>
    </location>
</feature>
<evidence type="ECO:0000313" key="10">
    <source>
        <dbReference type="Proteomes" id="UP001148786"/>
    </source>
</evidence>
<feature type="domain" description="Mating-type protein C-terminal" evidence="8">
    <location>
        <begin position="204"/>
        <end position="460"/>
    </location>
</feature>
<keyword evidence="2" id="KW-0238">DNA-binding</keyword>
<organism evidence="9 10">
    <name type="scientific">Agrocybe chaxingu</name>
    <dbReference type="NCBI Taxonomy" id="84603"/>
    <lineage>
        <taxon>Eukaryota</taxon>
        <taxon>Fungi</taxon>
        <taxon>Dikarya</taxon>
        <taxon>Basidiomycota</taxon>
        <taxon>Agaricomycotina</taxon>
        <taxon>Agaricomycetes</taxon>
        <taxon>Agaricomycetidae</taxon>
        <taxon>Agaricales</taxon>
        <taxon>Agaricineae</taxon>
        <taxon>Strophariaceae</taxon>
        <taxon>Agrocybe</taxon>
    </lineage>
</organism>
<evidence type="ECO:0000256" key="5">
    <source>
        <dbReference type="SAM" id="MobiDB-lite"/>
    </source>
</evidence>
<dbReference type="InterPro" id="IPR008422">
    <property type="entry name" value="KN_HD"/>
</dbReference>
<dbReference type="Proteomes" id="UP001148786">
    <property type="component" value="Unassembled WGS sequence"/>
</dbReference>
<dbReference type="Pfam" id="PF12731">
    <property type="entry name" value="Mating_N"/>
    <property type="match status" value="1"/>
</dbReference>
<evidence type="ECO:0000256" key="3">
    <source>
        <dbReference type="ARBA" id="ARBA00023155"/>
    </source>
</evidence>
<feature type="compositionally biased region" description="Low complexity" evidence="5">
    <location>
        <begin position="323"/>
        <end position="340"/>
    </location>
</feature>
<dbReference type="GO" id="GO:0006355">
    <property type="term" value="P:regulation of DNA-templated transcription"/>
    <property type="evidence" value="ECO:0007669"/>
    <property type="project" value="InterPro"/>
</dbReference>
<dbReference type="AlphaFoldDB" id="A0A9W8N081"/>
<feature type="domain" description="KN homeodomain" evidence="6">
    <location>
        <begin position="132"/>
        <end position="171"/>
    </location>
</feature>
<dbReference type="GO" id="GO:0003677">
    <property type="term" value="F:DNA binding"/>
    <property type="evidence" value="ECO:0007669"/>
    <property type="project" value="UniProtKB-KW"/>
</dbReference>
<keyword evidence="3" id="KW-0371">Homeobox</keyword>
<feature type="domain" description="Mating-type protein A-alpha/beta 1 N-terminal" evidence="7">
    <location>
        <begin position="6"/>
        <end position="88"/>
    </location>
</feature>
<protein>
    <submittedName>
        <fullName evidence="9">Uncharacterized protein</fullName>
    </submittedName>
</protein>
<comment type="caution">
    <text evidence="9">The sequence shown here is derived from an EMBL/GenBank/DDBJ whole genome shotgun (WGS) entry which is preliminary data.</text>
</comment>
<dbReference type="InterPro" id="IPR024333">
    <property type="entry name" value="Mating-type_A-alpha/beta_1_N"/>
</dbReference>
<evidence type="ECO:0000259" key="8">
    <source>
        <dbReference type="Pfam" id="PF12737"/>
    </source>
</evidence>
<proteinExistence type="inferred from homology"/>
<comment type="similarity">
    <text evidence="1">Belongs to the TALE/M-ATYP homeobox family.</text>
</comment>
<dbReference type="InterPro" id="IPR024441">
    <property type="entry name" value="Homeodomain1_C"/>
</dbReference>
<evidence type="ECO:0000256" key="4">
    <source>
        <dbReference type="ARBA" id="ARBA00023242"/>
    </source>
</evidence>
<evidence type="ECO:0000313" key="9">
    <source>
        <dbReference type="EMBL" id="KAJ3516088.1"/>
    </source>
</evidence>
<dbReference type="Pfam" id="PF05920">
    <property type="entry name" value="Homeobox_KN"/>
    <property type="match status" value="1"/>
</dbReference>
<dbReference type="Gene3D" id="1.10.10.60">
    <property type="entry name" value="Homeodomain-like"/>
    <property type="match status" value="1"/>
</dbReference>
<feature type="compositionally biased region" description="Polar residues" evidence="5">
    <location>
        <begin position="341"/>
        <end position="362"/>
    </location>
</feature>
<dbReference type="OrthoDB" id="250329at2759"/>
<dbReference type="Pfam" id="PF12737">
    <property type="entry name" value="Mating_C"/>
    <property type="match status" value="1"/>
</dbReference>
<evidence type="ECO:0000256" key="1">
    <source>
        <dbReference type="ARBA" id="ARBA00005800"/>
    </source>
</evidence>